<feature type="domain" description="HhH-GPD" evidence="11">
    <location>
        <begin position="730"/>
        <end position="878"/>
    </location>
</feature>
<protein>
    <submittedName>
        <fullName evidence="12">Transcriptional activator DEMETER like</fullName>
    </submittedName>
</protein>
<dbReference type="InParanoid" id="A0A2R6R936"/>
<evidence type="ECO:0000313" key="12">
    <source>
        <dbReference type="EMBL" id="PSS24065.1"/>
    </source>
</evidence>
<organism evidence="12 13">
    <name type="scientific">Actinidia chinensis var. chinensis</name>
    <name type="common">Chinese soft-hair kiwi</name>
    <dbReference type="NCBI Taxonomy" id="1590841"/>
    <lineage>
        <taxon>Eukaryota</taxon>
        <taxon>Viridiplantae</taxon>
        <taxon>Streptophyta</taxon>
        <taxon>Embryophyta</taxon>
        <taxon>Tracheophyta</taxon>
        <taxon>Spermatophyta</taxon>
        <taxon>Magnoliopsida</taxon>
        <taxon>eudicotyledons</taxon>
        <taxon>Gunneridae</taxon>
        <taxon>Pentapetalae</taxon>
        <taxon>asterids</taxon>
        <taxon>Ericales</taxon>
        <taxon>Actinidiaceae</taxon>
        <taxon>Actinidia</taxon>
    </lineage>
</organism>
<comment type="similarity">
    <text evidence="3">Belongs to the DNA glycosylase family. DEMETER subfamily.</text>
</comment>
<evidence type="ECO:0000256" key="10">
    <source>
        <dbReference type="SAM" id="MobiDB-lite"/>
    </source>
</evidence>
<evidence type="ECO:0000256" key="3">
    <source>
        <dbReference type="ARBA" id="ARBA00005646"/>
    </source>
</evidence>
<dbReference type="InterPro" id="IPR023170">
    <property type="entry name" value="HhH_base_excis_C"/>
</dbReference>
<accession>A0A2R6R936</accession>
<dbReference type="GO" id="GO:0141166">
    <property type="term" value="P:chromosomal 5-methylcytosine DNA demethylation pathway"/>
    <property type="evidence" value="ECO:0007669"/>
    <property type="project" value="InterPro"/>
</dbReference>
<dbReference type="CDD" id="cd00056">
    <property type="entry name" value="ENDO3c"/>
    <property type="match status" value="1"/>
</dbReference>
<evidence type="ECO:0000256" key="7">
    <source>
        <dbReference type="ARBA" id="ARBA00023014"/>
    </source>
</evidence>
<keyword evidence="7" id="KW-0411">Iron-sulfur</keyword>
<comment type="caution">
    <text evidence="12">The sequence shown here is derived from an EMBL/GenBank/DDBJ whole genome shotgun (WGS) entry which is preliminary data.</text>
</comment>
<feature type="compositionally biased region" description="Basic and acidic residues" evidence="10">
    <location>
        <begin position="704"/>
        <end position="725"/>
    </location>
</feature>
<dbReference type="AlphaFoldDB" id="A0A2R6R936"/>
<dbReference type="GO" id="GO:0019104">
    <property type="term" value="F:DNA N-glycosylase activity"/>
    <property type="evidence" value="ECO:0007669"/>
    <property type="project" value="InterPro"/>
</dbReference>
<proteinExistence type="inferred from homology"/>
<feature type="compositionally biased region" description="Basic and acidic residues" evidence="10">
    <location>
        <begin position="658"/>
        <end position="675"/>
    </location>
</feature>
<evidence type="ECO:0000313" key="13">
    <source>
        <dbReference type="Proteomes" id="UP000241394"/>
    </source>
</evidence>
<dbReference type="EMBL" id="NKQK01000008">
    <property type="protein sequence ID" value="PSS24065.1"/>
    <property type="molecule type" value="Genomic_DNA"/>
</dbReference>
<feature type="compositionally biased region" description="Polar residues" evidence="10">
    <location>
        <begin position="677"/>
        <end position="688"/>
    </location>
</feature>
<dbReference type="PANTHER" id="PTHR46213:SF13">
    <property type="entry name" value="DEMETER-LIKE PROTEIN 2-RELATED"/>
    <property type="match status" value="1"/>
</dbReference>
<dbReference type="GO" id="GO:0003677">
    <property type="term" value="F:DNA binding"/>
    <property type="evidence" value="ECO:0007669"/>
    <property type="project" value="UniProtKB-KW"/>
</dbReference>
<dbReference type="InterPro" id="IPR011257">
    <property type="entry name" value="DNA_glycosylase"/>
</dbReference>
<feature type="region of interest" description="Disordered" evidence="10">
    <location>
        <begin position="1"/>
        <end position="263"/>
    </location>
</feature>
<dbReference type="Gene3D" id="1.10.1670.10">
    <property type="entry name" value="Helix-hairpin-Helix base-excision DNA repair enzymes (C-terminal)"/>
    <property type="match status" value="1"/>
</dbReference>
<comment type="cofactor">
    <cofactor evidence="1">
        <name>[4Fe-4S] cluster</name>
        <dbReference type="ChEBI" id="CHEBI:49883"/>
    </cofactor>
</comment>
<name>A0A2R6R936_ACTCC</name>
<evidence type="ECO:0000256" key="6">
    <source>
        <dbReference type="ARBA" id="ARBA00023004"/>
    </source>
</evidence>
<feature type="compositionally biased region" description="Basic and acidic residues" evidence="10">
    <location>
        <begin position="69"/>
        <end position="86"/>
    </location>
</feature>
<evidence type="ECO:0000256" key="4">
    <source>
        <dbReference type="ARBA" id="ARBA00022485"/>
    </source>
</evidence>
<dbReference type="Pfam" id="PF15629">
    <property type="entry name" value="Perm-CXXC"/>
    <property type="match status" value="1"/>
</dbReference>
<feature type="compositionally biased region" description="Basic residues" evidence="10">
    <location>
        <begin position="107"/>
        <end position="119"/>
    </location>
</feature>
<evidence type="ECO:0000256" key="5">
    <source>
        <dbReference type="ARBA" id="ARBA00022723"/>
    </source>
</evidence>
<dbReference type="GO" id="GO:0046872">
    <property type="term" value="F:metal ion binding"/>
    <property type="evidence" value="ECO:0007669"/>
    <property type="project" value="UniProtKB-KW"/>
</dbReference>
<keyword evidence="6" id="KW-0408">Iron</keyword>
<dbReference type="Gramene" id="PSS24065">
    <property type="protein sequence ID" value="PSS24065"/>
    <property type="gene ID" value="CEY00_Acc08944"/>
</dbReference>
<dbReference type="GO" id="GO:0006284">
    <property type="term" value="P:base-excision repair"/>
    <property type="evidence" value="ECO:0007669"/>
    <property type="project" value="InterPro"/>
</dbReference>
<feature type="region of interest" description="Disordered" evidence="10">
    <location>
        <begin position="616"/>
        <end position="725"/>
    </location>
</feature>
<feature type="compositionally biased region" description="Basic residues" evidence="10">
    <location>
        <begin position="1"/>
        <end position="19"/>
    </location>
</feature>
<dbReference type="GO" id="GO:0035514">
    <property type="term" value="F:DNA demethylase activity"/>
    <property type="evidence" value="ECO:0007669"/>
    <property type="project" value="InterPro"/>
</dbReference>
<feature type="compositionally biased region" description="Basic residues" evidence="10">
    <location>
        <begin position="202"/>
        <end position="211"/>
    </location>
</feature>
<dbReference type="InterPro" id="IPR003265">
    <property type="entry name" value="HhH-GPD_domain"/>
</dbReference>
<dbReference type="GO" id="GO:0005634">
    <property type="term" value="C:nucleus"/>
    <property type="evidence" value="ECO:0007669"/>
    <property type="project" value="UniProtKB-SubCell"/>
</dbReference>
<evidence type="ECO:0000256" key="2">
    <source>
        <dbReference type="ARBA" id="ARBA00004123"/>
    </source>
</evidence>
<sequence length="1201" mass="135506">MARRVVKKGKKSGSAKTRNKNCASLDEDTPSQFAPKTPDQSKKVEKRQRATRESDEMEKEVNTSSVEVEELHHEYDEQKQRQKDLSDAVVPTQLQENHSPGTPQQKPQRKLRRKKHRPKVVIDGQKKKTRKVVTQKSANTKENQSGKRKYTKKNKLEQTPATPKPTDAKETPTGKRKYERKKKLDQTPVNLEPADPKETPTVKRKYVRKKKLDQTPVTLMPADINKNPTGMRTYVRKNKRDQTPGAPLVRNGTTDPEPEERAAKSCRRLNFEIERQAREESYSCELQSNSNSESHAQSCYTRVESESNVQFGRGTEVMVEKTPVGIADDLSHSMNKVVQDYISVPEQQVPSPQTPTKTDPPHKSSNAPIQNEHAGEQSKRLKTGNSIMNSDGEIRRGHYNSLHVYLGRFPALNVYKDSGIQGIYFPTIYKKKSKEKGHSSTASSTSSVVTAEEHKARQEIPCPVYNACAVSGFSTAQFSTSSTSANTASLVNAQGKQQTFEFNLPLDREKRMTKKRSKLPTQIAKTREKKMTTKKRTKRNYFSSTVTTGDRHFSPWKGSVLDSVVGVFLTQNVSDHLSSSAFMSLAAKFPPKSKTKDRPCFEETSALAKESEFKSNEFLGSSSGSEESIDSSKCKSSDIPANGQEIYEKSTAHRAVTRHKEPMASLMGDKKEMDHVLSSQNSGNNPENTECKEAESGLNGHGTSSDRSKAKRGRTEKTEENTVDWDRLRLQAQEKGKRERTPNTMDSLDWEAVRLADVNEIADVIKKRGMNNRLAKRIQDFLNRLVRDHGSIDLEWLRDVPPEKVKEYLLSIKGLGLKSTECVRLLTLHHLAFPVDTNVGRIAVRLGWVPLKPLPESLQLHLLELYELHCQMITFGKVFCTKSKPNCNACPMRGECRHFASAFASANLALPAPEEKSIVTATDSKAAKQTPVDVIKPLWLLPPQANQEAQYQVNHCEPIIEVPASPKPFGDVPATPDQEQPQVLERDIEDAIWEDPEEIPTIKLNIEEFTQTLQNYTQWNMEFQEGDMSKALVALTPEVVSIPKPKLKNVSLLRTEHQVYELPDSHPLLEKLDKREPDDPCSYLFAIWTPGETSNSIQPPERKCSSREFDKLCDQKTCSSCSSIREANSQTVRGTLLIPCRTAMRGSFPLNGTYFQVNEVFADHESSLKPIEIPRAWIWNLPRRTVYFGTSIQTIFRGKRL</sequence>
<dbReference type="InterPro" id="IPR028924">
    <property type="entry name" value="Perm-CXXC"/>
</dbReference>
<gene>
    <name evidence="12" type="ORF">CEY00_Acc08944</name>
</gene>
<evidence type="ECO:0000259" key="11">
    <source>
        <dbReference type="SMART" id="SM00478"/>
    </source>
</evidence>
<dbReference type="OrthoDB" id="5607at2759"/>
<feature type="compositionally biased region" description="Polar residues" evidence="10">
    <location>
        <begin position="345"/>
        <end position="369"/>
    </location>
</feature>
<keyword evidence="5" id="KW-0479">Metal-binding</keyword>
<dbReference type="InterPro" id="IPR003651">
    <property type="entry name" value="Endonuclease3_FeS-loop_motif"/>
</dbReference>
<dbReference type="SUPFAM" id="SSF48150">
    <property type="entry name" value="DNA-glycosylase"/>
    <property type="match status" value="1"/>
</dbReference>
<dbReference type="GO" id="GO:0051539">
    <property type="term" value="F:4 iron, 4 sulfur cluster binding"/>
    <property type="evidence" value="ECO:0007669"/>
    <property type="project" value="UniProtKB-KW"/>
</dbReference>
<dbReference type="SMR" id="A0A2R6R936"/>
<keyword evidence="13" id="KW-1185">Reference proteome</keyword>
<reference evidence="13" key="2">
    <citation type="journal article" date="2018" name="BMC Genomics">
        <title>A manually annotated Actinidia chinensis var. chinensis (kiwifruit) genome highlights the challenges associated with draft genomes and gene prediction in plants.</title>
        <authorList>
            <person name="Pilkington S.M."/>
            <person name="Crowhurst R."/>
            <person name="Hilario E."/>
            <person name="Nardozza S."/>
            <person name="Fraser L."/>
            <person name="Peng Y."/>
            <person name="Gunaseelan K."/>
            <person name="Simpson R."/>
            <person name="Tahir J."/>
            <person name="Deroles S.C."/>
            <person name="Templeton K."/>
            <person name="Luo Z."/>
            <person name="Davy M."/>
            <person name="Cheng C."/>
            <person name="McNeilage M."/>
            <person name="Scaglione D."/>
            <person name="Liu Y."/>
            <person name="Zhang Q."/>
            <person name="Datson P."/>
            <person name="De Silva N."/>
            <person name="Gardiner S.E."/>
            <person name="Bassett H."/>
            <person name="Chagne D."/>
            <person name="McCallum J."/>
            <person name="Dzierzon H."/>
            <person name="Deng C."/>
            <person name="Wang Y.Y."/>
            <person name="Barron L."/>
            <person name="Manako K."/>
            <person name="Bowen J."/>
            <person name="Foster T.M."/>
            <person name="Erridge Z.A."/>
            <person name="Tiffin H."/>
            <person name="Waite C.N."/>
            <person name="Davies K.M."/>
            <person name="Grierson E.P."/>
            <person name="Laing W.A."/>
            <person name="Kirk R."/>
            <person name="Chen X."/>
            <person name="Wood M."/>
            <person name="Montefiori M."/>
            <person name="Brummell D.A."/>
            <person name="Schwinn K.E."/>
            <person name="Catanach A."/>
            <person name="Fullerton C."/>
            <person name="Li D."/>
            <person name="Meiyalaghan S."/>
            <person name="Nieuwenhuizen N."/>
            <person name="Read N."/>
            <person name="Prakash R."/>
            <person name="Hunter D."/>
            <person name="Zhang H."/>
            <person name="McKenzie M."/>
            <person name="Knabel M."/>
            <person name="Harris A."/>
            <person name="Allan A.C."/>
            <person name="Gleave A."/>
            <person name="Chen A."/>
            <person name="Janssen B.J."/>
            <person name="Plunkett B."/>
            <person name="Ampomah-Dwamena C."/>
            <person name="Voogd C."/>
            <person name="Leif D."/>
            <person name="Lafferty D."/>
            <person name="Souleyre E.J.F."/>
            <person name="Varkonyi-Gasic E."/>
            <person name="Gambi F."/>
            <person name="Hanley J."/>
            <person name="Yao J.L."/>
            <person name="Cheung J."/>
            <person name="David K.M."/>
            <person name="Warren B."/>
            <person name="Marsh K."/>
            <person name="Snowden K.C."/>
            <person name="Lin-Wang K."/>
            <person name="Brian L."/>
            <person name="Martinez-Sanchez M."/>
            <person name="Wang M."/>
            <person name="Ileperuma N."/>
            <person name="Macnee N."/>
            <person name="Campin R."/>
            <person name="McAtee P."/>
            <person name="Drummond R.S.M."/>
            <person name="Espley R.V."/>
            <person name="Ireland H.S."/>
            <person name="Wu R."/>
            <person name="Atkinson R.G."/>
            <person name="Karunairetnam S."/>
            <person name="Bulley S."/>
            <person name="Chunkath S."/>
            <person name="Hanley Z."/>
            <person name="Storey R."/>
            <person name="Thrimawithana A.H."/>
            <person name="Thomson S."/>
            <person name="David C."/>
            <person name="Testolin R."/>
            <person name="Huang H."/>
            <person name="Hellens R.P."/>
            <person name="Schaffer R.J."/>
        </authorList>
    </citation>
    <scope>NUCLEOTIDE SEQUENCE [LARGE SCALE GENOMIC DNA]</scope>
    <source>
        <strain evidence="13">cv. Red5</strain>
    </source>
</reference>
<feature type="region of interest" description="Disordered" evidence="10">
    <location>
        <begin position="345"/>
        <end position="389"/>
    </location>
</feature>
<dbReference type="PANTHER" id="PTHR46213">
    <property type="entry name" value="TRANSCRIPTIONAL ACTIVATOR DEMETER"/>
    <property type="match status" value="1"/>
</dbReference>
<evidence type="ECO:0000256" key="8">
    <source>
        <dbReference type="ARBA" id="ARBA00023125"/>
    </source>
</evidence>
<evidence type="ECO:0000256" key="9">
    <source>
        <dbReference type="ARBA" id="ARBA00023242"/>
    </source>
</evidence>
<dbReference type="SMART" id="SM00478">
    <property type="entry name" value="ENDO3c"/>
    <property type="match status" value="1"/>
</dbReference>
<comment type="subcellular location">
    <subcellularLocation>
        <location evidence="2">Nucleus</location>
    </subcellularLocation>
</comment>
<dbReference type="Proteomes" id="UP000241394">
    <property type="component" value="Chromosome LG8"/>
</dbReference>
<keyword evidence="9" id="KW-0539">Nucleus</keyword>
<feature type="compositionally biased region" description="Polar residues" evidence="10">
    <location>
        <begin position="92"/>
        <end position="102"/>
    </location>
</feature>
<dbReference type="InterPro" id="IPR044811">
    <property type="entry name" value="DME/ROS1"/>
</dbReference>
<evidence type="ECO:0000256" key="1">
    <source>
        <dbReference type="ARBA" id="ARBA00001966"/>
    </source>
</evidence>
<feature type="compositionally biased region" description="Basic and acidic residues" evidence="10">
    <location>
        <begin position="39"/>
        <end position="54"/>
    </location>
</feature>
<dbReference type="SMART" id="SM00525">
    <property type="entry name" value="FES"/>
    <property type="match status" value="1"/>
</dbReference>
<dbReference type="Pfam" id="PF15628">
    <property type="entry name" value="RRM_DME"/>
    <property type="match status" value="1"/>
</dbReference>
<reference evidence="12 13" key="1">
    <citation type="submission" date="2017-07" db="EMBL/GenBank/DDBJ databases">
        <title>An improved, manually edited Actinidia chinensis var. chinensis (kiwifruit) genome highlights the challenges associated with draft genomes and gene prediction in plants.</title>
        <authorList>
            <person name="Pilkington S."/>
            <person name="Crowhurst R."/>
            <person name="Hilario E."/>
            <person name="Nardozza S."/>
            <person name="Fraser L."/>
            <person name="Peng Y."/>
            <person name="Gunaseelan K."/>
            <person name="Simpson R."/>
            <person name="Tahir J."/>
            <person name="Deroles S."/>
            <person name="Templeton K."/>
            <person name="Luo Z."/>
            <person name="Davy M."/>
            <person name="Cheng C."/>
            <person name="Mcneilage M."/>
            <person name="Scaglione D."/>
            <person name="Liu Y."/>
            <person name="Zhang Q."/>
            <person name="Datson P."/>
            <person name="De Silva N."/>
            <person name="Gardiner S."/>
            <person name="Bassett H."/>
            <person name="Chagne D."/>
            <person name="Mccallum J."/>
            <person name="Dzierzon H."/>
            <person name="Deng C."/>
            <person name="Wang Y.-Y."/>
            <person name="Barron N."/>
            <person name="Manako K."/>
            <person name="Bowen J."/>
            <person name="Foster T."/>
            <person name="Erridge Z."/>
            <person name="Tiffin H."/>
            <person name="Waite C."/>
            <person name="Davies K."/>
            <person name="Grierson E."/>
            <person name="Laing W."/>
            <person name="Kirk R."/>
            <person name="Chen X."/>
            <person name="Wood M."/>
            <person name="Montefiori M."/>
            <person name="Brummell D."/>
            <person name="Schwinn K."/>
            <person name="Catanach A."/>
            <person name="Fullerton C."/>
            <person name="Li D."/>
            <person name="Meiyalaghan S."/>
            <person name="Nieuwenhuizen N."/>
            <person name="Read N."/>
            <person name="Prakash R."/>
            <person name="Hunter D."/>
            <person name="Zhang H."/>
            <person name="Mckenzie M."/>
            <person name="Knabel M."/>
            <person name="Harris A."/>
            <person name="Allan A."/>
            <person name="Chen A."/>
            <person name="Janssen B."/>
            <person name="Plunkett B."/>
            <person name="Dwamena C."/>
            <person name="Voogd C."/>
            <person name="Leif D."/>
            <person name="Lafferty D."/>
            <person name="Souleyre E."/>
            <person name="Varkonyi-Gasic E."/>
            <person name="Gambi F."/>
            <person name="Hanley J."/>
            <person name="Yao J.-L."/>
            <person name="Cheung J."/>
            <person name="David K."/>
            <person name="Warren B."/>
            <person name="Marsh K."/>
            <person name="Snowden K."/>
            <person name="Lin-Wang K."/>
            <person name="Brian L."/>
            <person name="Martinez-Sanchez M."/>
            <person name="Wang M."/>
            <person name="Ileperuma N."/>
            <person name="Macnee N."/>
            <person name="Campin R."/>
            <person name="Mcatee P."/>
            <person name="Drummond R."/>
            <person name="Espley R."/>
            <person name="Ireland H."/>
            <person name="Wu R."/>
            <person name="Atkinson R."/>
            <person name="Karunairetnam S."/>
            <person name="Bulley S."/>
            <person name="Chunkath S."/>
            <person name="Hanley Z."/>
            <person name="Storey R."/>
            <person name="Thrimawithana A."/>
            <person name="Thomson S."/>
            <person name="David C."/>
            <person name="Testolin R."/>
        </authorList>
    </citation>
    <scope>NUCLEOTIDE SEQUENCE [LARGE SCALE GENOMIC DNA]</scope>
    <source>
        <strain evidence="13">cv. Red5</strain>
        <tissue evidence="12">Young leaf</tissue>
    </source>
</reference>
<dbReference type="Gene3D" id="1.10.340.30">
    <property type="entry name" value="Hypothetical protein, domain 2"/>
    <property type="match status" value="1"/>
</dbReference>
<feature type="region of interest" description="Disordered" evidence="10">
    <location>
        <begin position="512"/>
        <end position="539"/>
    </location>
</feature>
<keyword evidence="8" id="KW-0238">DNA-binding</keyword>
<feature type="compositionally biased region" description="Basic residues" evidence="10">
    <location>
        <begin position="174"/>
        <end position="183"/>
    </location>
</feature>
<keyword evidence="4" id="KW-0004">4Fe-4S</keyword>
<dbReference type="InterPro" id="IPR028925">
    <property type="entry name" value="RRM_DME"/>
</dbReference>